<dbReference type="Pfam" id="PF17765">
    <property type="entry name" value="MLTR_LBD"/>
    <property type="match status" value="1"/>
</dbReference>
<dbReference type="EMBL" id="JAMZDX010000009">
    <property type="protein sequence ID" value="MCP2314545.1"/>
    <property type="molecule type" value="Genomic_DNA"/>
</dbReference>
<dbReference type="SMART" id="SM00530">
    <property type="entry name" value="HTH_XRE"/>
    <property type="match status" value="1"/>
</dbReference>
<proteinExistence type="predicted"/>
<evidence type="ECO:0000259" key="1">
    <source>
        <dbReference type="PROSITE" id="PS50943"/>
    </source>
</evidence>
<feature type="domain" description="HTH cro/C1-type" evidence="1">
    <location>
        <begin position="41"/>
        <end position="88"/>
    </location>
</feature>
<dbReference type="InterPro" id="IPR001387">
    <property type="entry name" value="Cro/C1-type_HTH"/>
</dbReference>
<dbReference type="SUPFAM" id="SSF47413">
    <property type="entry name" value="lambda repressor-like DNA-binding domains"/>
    <property type="match status" value="1"/>
</dbReference>
<organism evidence="2 3">
    <name type="scientific">Kitasatospora paracochleata</name>
    <dbReference type="NCBI Taxonomy" id="58354"/>
    <lineage>
        <taxon>Bacteria</taxon>
        <taxon>Bacillati</taxon>
        <taxon>Actinomycetota</taxon>
        <taxon>Actinomycetes</taxon>
        <taxon>Kitasatosporales</taxon>
        <taxon>Streptomycetaceae</taxon>
        <taxon>Kitasatospora</taxon>
    </lineage>
</organism>
<name>A0ABT1JAS9_9ACTN</name>
<dbReference type="InterPro" id="IPR041413">
    <property type="entry name" value="MLTR_LBD"/>
</dbReference>
<dbReference type="PANTHER" id="PTHR35010">
    <property type="entry name" value="BLL4672 PROTEIN-RELATED"/>
    <property type="match status" value="1"/>
</dbReference>
<dbReference type="PROSITE" id="PS50943">
    <property type="entry name" value="HTH_CROC1"/>
    <property type="match status" value="1"/>
</dbReference>
<sequence length="280" mass="30516">MNSERPPRRDNPLGEYLRARRARLSPEQAGVTISGHRRVPGLRREEVAQLAGVSTDYYTRLEQGRERNPSAQLLHAVARALHLDADAAEHLTNLAAPPAPRLRLRRAPDRAAPALVHLMSALTTPALVTGRTLDVLALNRQAAALYSEFGRVDNLVRMTFLDPAARPFHADWPAAARSAVAALRSAAGQDPHDPRLVCLVGELSLQSHEFRVLWARHDVHGKSAGTKRLHHPQAGDLELAYETLTLNSSPDQQLVVYQATPGSPSAVRLALLPVPTPSNG</sequence>
<evidence type="ECO:0000313" key="2">
    <source>
        <dbReference type="EMBL" id="MCP2314545.1"/>
    </source>
</evidence>
<gene>
    <name evidence="2" type="ORF">FHR36_007746</name>
</gene>
<accession>A0ABT1JAS9</accession>
<dbReference type="Pfam" id="PF13560">
    <property type="entry name" value="HTH_31"/>
    <property type="match status" value="1"/>
</dbReference>
<comment type="caution">
    <text evidence="2">The sequence shown here is derived from an EMBL/GenBank/DDBJ whole genome shotgun (WGS) entry which is preliminary data.</text>
</comment>
<reference evidence="2 3" key="1">
    <citation type="submission" date="2022-06" db="EMBL/GenBank/DDBJ databases">
        <title>Sequencing the genomes of 1000 actinobacteria strains.</title>
        <authorList>
            <person name="Klenk H.-P."/>
        </authorList>
    </citation>
    <scope>NUCLEOTIDE SEQUENCE [LARGE SCALE GENOMIC DNA]</scope>
    <source>
        <strain evidence="2 3">DSM 41656</strain>
    </source>
</reference>
<dbReference type="Gene3D" id="1.10.260.40">
    <property type="entry name" value="lambda repressor-like DNA-binding domains"/>
    <property type="match status" value="1"/>
</dbReference>
<dbReference type="InterPro" id="IPR010982">
    <property type="entry name" value="Lambda_DNA-bd_dom_sf"/>
</dbReference>
<dbReference type="Gene3D" id="3.30.450.180">
    <property type="match status" value="1"/>
</dbReference>
<keyword evidence="3" id="KW-1185">Reference proteome</keyword>
<dbReference type="Proteomes" id="UP001206483">
    <property type="component" value="Unassembled WGS sequence"/>
</dbReference>
<dbReference type="CDD" id="cd00093">
    <property type="entry name" value="HTH_XRE"/>
    <property type="match status" value="1"/>
</dbReference>
<dbReference type="PANTHER" id="PTHR35010:SF2">
    <property type="entry name" value="BLL4672 PROTEIN"/>
    <property type="match status" value="1"/>
</dbReference>
<dbReference type="RefSeq" id="WP_253804919.1">
    <property type="nucleotide sequence ID" value="NZ_BAAAUB010000012.1"/>
</dbReference>
<protein>
    <submittedName>
        <fullName evidence="2">Transcriptional regulator with XRE-family HTH domain</fullName>
    </submittedName>
</protein>
<evidence type="ECO:0000313" key="3">
    <source>
        <dbReference type="Proteomes" id="UP001206483"/>
    </source>
</evidence>